<dbReference type="Gene3D" id="2.180.10.10">
    <property type="entry name" value="RHS repeat-associated core"/>
    <property type="match status" value="1"/>
</dbReference>
<sequence>MRFGYTGFHHLALREEAGETVRLRYDTEGQRMAIENEAGEIHTLTRDACGRVSAEIGFDGSCQRYVYDAGGGLVKYMQASGRAVTFERDALGRVTCVRYPDGTKERFAYRADGALVEAENDAACVKFERDALGRVVREVQGPHVVERRYDARGLVAEVSSSLGFDGAFLRDAMGELDAISLGTGIDRWSSSVPSAPPRR</sequence>
<proteinExistence type="predicted"/>
<dbReference type="InterPro" id="IPR006530">
    <property type="entry name" value="YD"/>
</dbReference>
<protein>
    <recommendedName>
        <fullName evidence="3">RHS repeat protein</fullName>
    </recommendedName>
</protein>
<organism evidence="1 2">
    <name type="scientific">Polyangium fumosum</name>
    <dbReference type="NCBI Taxonomy" id="889272"/>
    <lineage>
        <taxon>Bacteria</taxon>
        <taxon>Pseudomonadati</taxon>
        <taxon>Myxococcota</taxon>
        <taxon>Polyangia</taxon>
        <taxon>Polyangiales</taxon>
        <taxon>Polyangiaceae</taxon>
        <taxon>Polyangium</taxon>
    </lineage>
</organism>
<dbReference type="Pfam" id="PF05593">
    <property type="entry name" value="RHS_repeat"/>
    <property type="match status" value="1"/>
</dbReference>
<comment type="caution">
    <text evidence="1">The sequence shown here is derived from an EMBL/GenBank/DDBJ whole genome shotgun (WGS) entry which is preliminary data.</text>
</comment>
<reference evidence="1 2" key="1">
    <citation type="submission" date="2019-04" db="EMBL/GenBank/DDBJ databases">
        <authorList>
            <person name="Li Y."/>
            <person name="Wang J."/>
        </authorList>
    </citation>
    <scope>NUCLEOTIDE SEQUENCE [LARGE SCALE GENOMIC DNA]</scope>
    <source>
        <strain evidence="1 2">DSM 14668</strain>
    </source>
</reference>
<accession>A0A4U1JFK3</accession>
<dbReference type="EMBL" id="SSMQ01000008">
    <property type="protein sequence ID" value="TKD10029.1"/>
    <property type="molecule type" value="Genomic_DNA"/>
</dbReference>
<evidence type="ECO:0000313" key="2">
    <source>
        <dbReference type="Proteomes" id="UP000309215"/>
    </source>
</evidence>
<dbReference type="PANTHER" id="PTHR32305:SF15">
    <property type="entry name" value="PROTEIN RHSA-RELATED"/>
    <property type="match status" value="1"/>
</dbReference>
<dbReference type="PANTHER" id="PTHR32305">
    <property type="match status" value="1"/>
</dbReference>
<evidence type="ECO:0008006" key="3">
    <source>
        <dbReference type="Google" id="ProtNLM"/>
    </source>
</evidence>
<dbReference type="AlphaFoldDB" id="A0A4U1JFK3"/>
<dbReference type="Proteomes" id="UP000309215">
    <property type="component" value="Unassembled WGS sequence"/>
</dbReference>
<dbReference type="NCBIfam" id="TIGR01643">
    <property type="entry name" value="YD_repeat_2x"/>
    <property type="match status" value="1"/>
</dbReference>
<evidence type="ECO:0000313" key="1">
    <source>
        <dbReference type="EMBL" id="TKD10029.1"/>
    </source>
</evidence>
<dbReference type="InterPro" id="IPR050708">
    <property type="entry name" value="T6SS_VgrG/RHS"/>
</dbReference>
<dbReference type="InterPro" id="IPR031325">
    <property type="entry name" value="RHS_repeat"/>
</dbReference>
<gene>
    <name evidence="1" type="ORF">E8A74_10535</name>
</gene>
<dbReference type="RefSeq" id="WP_136928829.1">
    <property type="nucleotide sequence ID" value="NZ_SSMQ01000008.1"/>
</dbReference>
<name>A0A4U1JFK3_9BACT</name>
<dbReference type="OrthoDB" id="9757552at2"/>
<keyword evidence="2" id="KW-1185">Reference proteome</keyword>